<evidence type="ECO:0000313" key="3">
    <source>
        <dbReference type="Proteomes" id="UP000612855"/>
    </source>
</evidence>
<gene>
    <name evidence="2" type="ORF">GCM10011360_28280</name>
</gene>
<keyword evidence="1" id="KW-0812">Transmembrane</keyword>
<reference evidence="3" key="1">
    <citation type="journal article" date="2019" name="Int. J. Syst. Evol. Microbiol.">
        <title>The Global Catalogue of Microorganisms (GCM) 10K type strain sequencing project: providing services to taxonomists for standard genome sequencing and annotation.</title>
        <authorList>
            <consortium name="The Broad Institute Genomics Platform"/>
            <consortium name="The Broad Institute Genome Sequencing Center for Infectious Disease"/>
            <person name="Wu L."/>
            <person name="Ma J."/>
        </authorList>
    </citation>
    <scope>NUCLEOTIDE SEQUENCE [LARGE SCALE GENOMIC DNA]</scope>
    <source>
        <strain evidence="3">CGMCC 1.12664</strain>
    </source>
</reference>
<proteinExistence type="predicted"/>
<accession>A0A917ACU1</accession>
<protein>
    <submittedName>
        <fullName evidence="2">Uncharacterized protein</fullName>
    </submittedName>
</protein>
<sequence length="252" mass="26393">MLLLLSGAALTVYVCADFLFTTIGGTPSRFVSFRIARGVFAVFRLLPDGPLRHIAVGPLVMSAVALWWVAGIGIGWGLIFAGFEGAVVMTKSGADAGVLGAVSHAGHLLSTVGGGKTEASSPGFALLGVVCAVNGMVVLTLSVSFVLSTTQTVSNGRGLLLLRRVIGPGDADWRGAVLPQLSTLIAQLNTAPFALFYSHPDPDLRLPRGLVEVFAGDDAARALMGRLPHRPEATEDGLRRWSQSYRLSPQSG</sequence>
<dbReference type="RefSeq" id="WP_188478289.1">
    <property type="nucleotide sequence ID" value="NZ_BMFJ01000001.1"/>
</dbReference>
<name>A0A917ACU1_9RHOB</name>
<comment type="caution">
    <text evidence="2">The sequence shown here is derived from an EMBL/GenBank/DDBJ whole genome shotgun (WGS) entry which is preliminary data.</text>
</comment>
<organism evidence="2 3">
    <name type="scientific">Primorskyibacter flagellatus</name>
    <dbReference type="NCBI Taxonomy" id="1387277"/>
    <lineage>
        <taxon>Bacteria</taxon>
        <taxon>Pseudomonadati</taxon>
        <taxon>Pseudomonadota</taxon>
        <taxon>Alphaproteobacteria</taxon>
        <taxon>Rhodobacterales</taxon>
        <taxon>Roseobacteraceae</taxon>
        <taxon>Primorskyibacter</taxon>
    </lineage>
</organism>
<evidence type="ECO:0000313" key="2">
    <source>
        <dbReference type="EMBL" id="GGE38886.1"/>
    </source>
</evidence>
<dbReference type="AlphaFoldDB" id="A0A917ACU1"/>
<dbReference type="EMBL" id="BMFJ01000001">
    <property type="protein sequence ID" value="GGE38886.1"/>
    <property type="molecule type" value="Genomic_DNA"/>
</dbReference>
<keyword evidence="3" id="KW-1185">Reference proteome</keyword>
<keyword evidence="1" id="KW-0472">Membrane</keyword>
<keyword evidence="1" id="KW-1133">Transmembrane helix</keyword>
<evidence type="ECO:0000256" key="1">
    <source>
        <dbReference type="SAM" id="Phobius"/>
    </source>
</evidence>
<dbReference type="Proteomes" id="UP000612855">
    <property type="component" value="Unassembled WGS sequence"/>
</dbReference>
<feature type="transmembrane region" description="Helical" evidence="1">
    <location>
        <begin position="59"/>
        <end position="83"/>
    </location>
</feature>
<feature type="transmembrane region" description="Helical" evidence="1">
    <location>
        <begin position="124"/>
        <end position="147"/>
    </location>
</feature>